<evidence type="ECO:0000313" key="3">
    <source>
        <dbReference type="Proteomes" id="UP001596413"/>
    </source>
</evidence>
<sequence>MGSLRNPIGPLPATIYWRRRAVLAVLVALLSASMAWALTLGGDDGGDGKNQGDGPVASITPGPSESGPLISQRPGGRDEEDGGTTEGGDPQDPEAGTSGPTPGAENAAEAGGASGGGSDTSGTEGFPVGEDGVPAESALADCDRSAVTFTIRTVRPTYQADEKPRLKLTAANEAANACKLPFGPTRAVITIRATGDDTRVWSSADCPWTTNPILLEVPAGGTMERTITWDAVRSAPECGPVTRDLLGPGTYEAELKPSGLPASRTEFEIAG</sequence>
<gene>
    <name evidence="2" type="ORF">ACFQLX_02360</name>
</gene>
<accession>A0ABW2GDE0</accession>
<dbReference type="Proteomes" id="UP001596413">
    <property type="component" value="Unassembled WGS sequence"/>
</dbReference>
<reference evidence="3" key="1">
    <citation type="journal article" date="2019" name="Int. J. Syst. Evol. Microbiol.">
        <title>The Global Catalogue of Microorganisms (GCM) 10K type strain sequencing project: providing services to taxonomists for standard genome sequencing and annotation.</title>
        <authorList>
            <consortium name="The Broad Institute Genomics Platform"/>
            <consortium name="The Broad Institute Genome Sequencing Center for Infectious Disease"/>
            <person name="Wu L."/>
            <person name="Ma J."/>
        </authorList>
    </citation>
    <scope>NUCLEOTIDE SEQUENCE [LARGE SCALE GENOMIC DNA]</scope>
    <source>
        <strain evidence="3">CGMCC 1.13681</strain>
    </source>
</reference>
<proteinExistence type="predicted"/>
<evidence type="ECO:0008006" key="4">
    <source>
        <dbReference type="Google" id="ProtNLM"/>
    </source>
</evidence>
<feature type="region of interest" description="Disordered" evidence="1">
    <location>
        <begin position="46"/>
        <end position="134"/>
    </location>
</feature>
<dbReference type="EMBL" id="JBHSZO010000003">
    <property type="protein sequence ID" value="MFC7217019.1"/>
    <property type="molecule type" value="Genomic_DNA"/>
</dbReference>
<evidence type="ECO:0000313" key="2">
    <source>
        <dbReference type="EMBL" id="MFC7217019.1"/>
    </source>
</evidence>
<dbReference type="RefSeq" id="WP_386411355.1">
    <property type="nucleotide sequence ID" value="NZ_JBHSZO010000003.1"/>
</dbReference>
<comment type="caution">
    <text evidence="2">The sequence shown here is derived from an EMBL/GenBank/DDBJ whole genome shotgun (WGS) entry which is preliminary data.</text>
</comment>
<organism evidence="2 3">
    <name type="scientific">Streptomyces polyrhachis</name>
    <dbReference type="NCBI Taxonomy" id="1282885"/>
    <lineage>
        <taxon>Bacteria</taxon>
        <taxon>Bacillati</taxon>
        <taxon>Actinomycetota</taxon>
        <taxon>Actinomycetes</taxon>
        <taxon>Kitasatosporales</taxon>
        <taxon>Streptomycetaceae</taxon>
        <taxon>Streptomyces</taxon>
    </lineage>
</organism>
<keyword evidence="3" id="KW-1185">Reference proteome</keyword>
<feature type="compositionally biased region" description="Low complexity" evidence="1">
    <location>
        <begin position="99"/>
        <end position="111"/>
    </location>
</feature>
<name>A0ABW2GDE0_9ACTN</name>
<evidence type="ECO:0000256" key="1">
    <source>
        <dbReference type="SAM" id="MobiDB-lite"/>
    </source>
</evidence>
<protein>
    <recommendedName>
        <fullName evidence="4">Secreted protein</fullName>
    </recommendedName>
</protein>